<accession>A0ABQ8K4E6</accession>
<evidence type="ECO:0000256" key="1">
    <source>
        <dbReference type="SAM" id="MobiDB-lite"/>
    </source>
</evidence>
<gene>
    <name evidence="3" type="ORF">C8Q71DRAFT_841066</name>
</gene>
<dbReference type="InterPro" id="IPR011009">
    <property type="entry name" value="Kinase-like_dom_sf"/>
</dbReference>
<feature type="compositionally biased region" description="Low complexity" evidence="1">
    <location>
        <begin position="1084"/>
        <end position="1098"/>
    </location>
</feature>
<reference evidence="3 4" key="1">
    <citation type="journal article" date="2021" name="Environ. Microbiol.">
        <title>Gene family expansions and transcriptome signatures uncover fungal adaptations to wood decay.</title>
        <authorList>
            <person name="Hage H."/>
            <person name="Miyauchi S."/>
            <person name="Viragh M."/>
            <person name="Drula E."/>
            <person name="Min B."/>
            <person name="Chaduli D."/>
            <person name="Navarro D."/>
            <person name="Favel A."/>
            <person name="Norest M."/>
            <person name="Lesage-Meessen L."/>
            <person name="Balint B."/>
            <person name="Merenyi Z."/>
            <person name="de Eugenio L."/>
            <person name="Morin E."/>
            <person name="Martinez A.T."/>
            <person name="Baldrian P."/>
            <person name="Stursova M."/>
            <person name="Martinez M.J."/>
            <person name="Novotny C."/>
            <person name="Magnuson J.K."/>
            <person name="Spatafora J.W."/>
            <person name="Maurice S."/>
            <person name="Pangilinan J."/>
            <person name="Andreopoulos W."/>
            <person name="LaButti K."/>
            <person name="Hundley H."/>
            <person name="Na H."/>
            <person name="Kuo A."/>
            <person name="Barry K."/>
            <person name="Lipzen A."/>
            <person name="Henrissat B."/>
            <person name="Riley R."/>
            <person name="Ahrendt S."/>
            <person name="Nagy L.G."/>
            <person name="Grigoriev I.V."/>
            <person name="Martin F."/>
            <person name="Rosso M.N."/>
        </authorList>
    </citation>
    <scope>NUCLEOTIDE SEQUENCE [LARGE SCALE GENOMIC DNA]</scope>
    <source>
        <strain evidence="3 4">CIRM-BRFM 1785</strain>
    </source>
</reference>
<feature type="compositionally biased region" description="Polar residues" evidence="1">
    <location>
        <begin position="983"/>
        <end position="994"/>
    </location>
</feature>
<feature type="compositionally biased region" description="Low complexity" evidence="1">
    <location>
        <begin position="506"/>
        <end position="519"/>
    </location>
</feature>
<keyword evidence="4" id="KW-1185">Reference proteome</keyword>
<feature type="compositionally biased region" description="Polar residues" evidence="1">
    <location>
        <begin position="912"/>
        <end position="925"/>
    </location>
</feature>
<dbReference type="RefSeq" id="XP_047774871.1">
    <property type="nucleotide sequence ID" value="XM_047926530.1"/>
</dbReference>
<feature type="compositionally biased region" description="Polar residues" evidence="1">
    <location>
        <begin position="447"/>
        <end position="460"/>
    </location>
</feature>
<feature type="region of interest" description="Disordered" evidence="1">
    <location>
        <begin position="888"/>
        <end position="1098"/>
    </location>
</feature>
<sequence>MPSLKSVAVPGASHSLSCSSCLDRLPPVPYSDDTVPDIVMSDKDSVRIQKSDAQPLVAYHAQQKSDVNEDRWKSEIFRKIIEIEDPLDAFLQEFVPSSKPVPPLAKRRGGYFRIPKDVTEPGMYEPIRKGLDKLVASFPTQKQPKFFNYGHKALPFPFDALRADFHATKPDVVATVPTIPADTTALKWRNVAFVIEVKRADDDDPMLKVTERRNSTLVQLAKSARNIMLAQGRLFVLLVGIYGSKARIYRFDRAGAVVSQAFQYAREPAILYEFLWRLVHPHHVACRVVGGDPTIRLANKKEQQKAQNWVHKLDPTYSFTHEDRKACRFITVNDGGNDKTSSRKYLVYRLLFVNPRLFTRGTAVWEAMELSGPGNKNTGKRVVIKEYWRQLVRIPESDFYEEMIEANMEFMGIADYKYGEDLGAPEARDIHRPATFPVSSEEAGVSRDTTGATQENATSHVTEEHGVLAGEGGIRRSTSSEPDAEGSDAAVDDAIPGESIHYNPLSSPLTSLSSLSARSDSARRDSDAQGPARSPSSDSLPVLTPSPPPEEAEESTPLGHRTVSGWYHAGQKHQFYERSHMRLVLETIGIPLRQFKNTLELVIALCDAIEGHKRAYDAGVIHKDVSEGNVMIVRRETGPGGFLQDFDYAFSWKKFLRRRGWHATKESWKVYVRTGQGIVDPAICAEDAQAVEERKRRHDCKERTGTVHFMAVDVVTGGITQDVRHDLESFYWLLVWMLLRYAEHEHRNGIQACQKLFGGSSDDTCGGQKMWWLVQRNVLTIKNNAPLNHLLERFRLLCRSNISNLTLSENPMSHDEVLRIFHEAIDMEGWPNDDAARDYQRPQNDKDQEQLDALGQLREKSSIEPSSKAPSLEALNFTVHTGSEMVVPEDLDEDEDDRHPDDRPVPGRRLNSILQSRTPQRTDSAGRQGHVSFGGALLSSAPDRPMADSSDGRLPGSRRRGNTSRDAASNPVTSTRRPLDQPARSTQDPSTNASLPGPSRGVGWRKANAPVVRRAASRTMPPPPLPSASLARTRSQTLAEQKSLNDGASSSQGISRAAKRVYSAENDEQNQSQTSKRPKRNSRASRPSSPESRVPYAS</sequence>
<feature type="domain" description="Fungal-type protein kinase" evidence="2">
    <location>
        <begin position="692"/>
        <end position="737"/>
    </location>
</feature>
<dbReference type="EMBL" id="JADCUA010000024">
    <property type="protein sequence ID" value="KAH9831774.1"/>
    <property type="molecule type" value="Genomic_DNA"/>
</dbReference>
<proteinExistence type="predicted"/>
<feature type="domain" description="Fungal-type protein kinase" evidence="2">
    <location>
        <begin position="182"/>
        <end position="654"/>
    </location>
</feature>
<evidence type="ECO:0000259" key="2">
    <source>
        <dbReference type="Pfam" id="PF17667"/>
    </source>
</evidence>
<evidence type="ECO:0000313" key="3">
    <source>
        <dbReference type="EMBL" id="KAH9831774.1"/>
    </source>
</evidence>
<organism evidence="3 4">
    <name type="scientific">Rhodofomes roseus</name>
    <dbReference type="NCBI Taxonomy" id="34475"/>
    <lineage>
        <taxon>Eukaryota</taxon>
        <taxon>Fungi</taxon>
        <taxon>Dikarya</taxon>
        <taxon>Basidiomycota</taxon>
        <taxon>Agaricomycotina</taxon>
        <taxon>Agaricomycetes</taxon>
        <taxon>Polyporales</taxon>
        <taxon>Rhodofomes</taxon>
    </lineage>
</organism>
<dbReference type="InterPro" id="IPR040976">
    <property type="entry name" value="Pkinase_fungal"/>
</dbReference>
<dbReference type="PANTHER" id="PTHR38248:SF2">
    <property type="entry name" value="FUNK1 11"/>
    <property type="match status" value="1"/>
</dbReference>
<feature type="compositionally biased region" description="Polar residues" evidence="1">
    <location>
        <begin position="1032"/>
        <end position="1054"/>
    </location>
</feature>
<feature type="region of interest" description="Disordered" evidence="1">
    <location>
        <begin position="435"/>
        <end position="563"/>
    </location>
</feature>
<protein>
    <recommendedName>
        <fullName evidence="2">Fungal-type protein kinase domain-containing protein</fullName>
    </recommendedName>
</protein>
<comment type="caution">
    <text evidence="3">The sequence shown here is derived from an EMBL/GenBank/DDBJ whole genome shotgun (WGS) entry which is preliminary data.</text>
</comment>
<evidence type="ECO:0000313" key="4">
    <source>
        <dbReference type="Proteomes" id="UP000814176"/>
    </source>
</evidence>
<feature type="non-terminal residue" evidence="3">
    <location>
        <position position="1098"/>
    </location>
</feature>
<dbReference type="PANTHER" id="PTHR38248">
    <property type="entry name" value="FUNK1 6"/>
    <property type="match status" value="1"/>
</dbReference>
<name>A0ABQ8K4E6_9APHY</name>
<dbReference type="Proteomes" id="UP000814176">
    <property type="component" value="Unassembled WGS sequence"/>
</dbReference>
<dbReference type="SUPFAM" id="SSF56112">
    <property type="entry name" value="Protein kinase-like (PK-like)"/>
    <property type="match status" value="1"/>
</dbReference>
<dbReference type="Pfam" id="PF17667">
    <property type="entry name" value="Pkinase_fungal"/>
    <property type="match status" value="2"/>
</dbReference>
<feature type="compositionally biased region" description="Polar residues" evidence="1">
    <location>
        <begin position="964"/>
        <end position="976"/>
    </location>
</feature>
<dbReference type="Gene3D" id="1.10.510.10">
    <property type="entry name" value="Transferase(Phosphotransferase) domain 1"/>
    <property type="match status" value="1"/>
</dbReference>
<dbReference type="GeneID" id="72007262"/>